<protein>
    <submittedName>
        <fullName evidence="1">tRNA modification GTPase MnmE</fullName>
    </submittedName>
</protein>
<dbReference type="GO" id="GO:0003676">
    <property type="term" value="F:nucleic acid binding"/>
    <property type="evidence" value="ECO:0007669"/>
    <property type="project" value="InterPro"/>
</dbReference>
<reference evidence="1" key="1">
    <citation type="journal article" date="2014" name="PLoS ONE">
        <title>Transcriptome-Based Identification of ABC Transporters in the Western Tarnished Plant Bug Lygus hesperus.</title>
        <authorList>
            <person name="Hull J.J."/>
            <person name="Chaney K."/>
            <person name="Geib S.M."/>
            <person name="Fabrick J.A."/>
            <person name="Brent C.S."/>
            <person name="Walsh D."/>
            <person name="Lavine L.C."/>
        </authorList>
    </citation>
    <scope>NUCLEOTIDE SEQUENCE</scope>
</reference>
<organism evidence="1">
    <name type="scientific">Lygus hesperus</name>
    <name type="common">Western plant bug</name>
    <dbReference type="NCBI Taxonomy" id="30085"/>
    <lineage>
        <taxon>Eukaryota</taxon>
        <taxon>Metazoa</taxon>
        <taxon>Ecdysozoa</taxon>
        <taxon>Arthropoda</taxon>
        <taxon>Hexapoda</taxon>
        <taxon>Insecta</taxon>
        <taxon>Pterygota</taxon>
        <taxon>Neoptera</taxon>
        <taxon>Paraneoptera</taxon>
        <taxon>Hemiptera</taxon>
        <taxon>Heteroptera</taxon>
        <taxon>Panheteroptera</taxon>
        <taxon>Cimicomorpha</taxon>
        <taxon>Miridae</taxon>
        <taxon>Mirini</taxon>
        <taxon>Lygus</taxon>
    </lineage>
</organism>
<reference evidence="1" key="2">
    <citation type="submission" date="2014-07" db="EMBL/GenBank/DDBJ databases">
        <authorList>
            <person name="Hull J."/>
        </authorList>
    </citation>
    <scope>NUCLEOTIDE SEQUENCE</scope>
</reference>
<dbReference type="EMBL" id="GBHO01021942">
    <property type="protein sequence ID" value="JAG21662.1"/>
    <property type="molecule type" value="Transcribed_RNA"/>
</dbReference>
<accession>A0A0A9XNZ7</accession>
<gene>
    <name evidence="1" type="primary">mnmE_19</name>
    <name evidence="2" type="synonym">mnmE_18</name>
    <name evidence="2" type="ORF">CM83_38548</name>
    <name evidence="1" type="ORF">CM83_38549</name>
</gene>
<sequence>MDRWSDEQRSFAVEMFLKNGDSATLAQRRFRTRFNRASRQCSFEAYHTEMGRYLQDKQMKKPVGVQRSVRTPENVERVRLSVEASPGRSLRRQAALRMSYSSVRRILKTLTFHPHKIAITQQLMPRDYVIRMEFAQTMLEMLAEDIVILTSDEAHFHLSGFVNKQNCRYWASQNPRHIHERPLHCERATVWCAVGSVGVIEAVPRRMVQQVMSNFQDRLHECVRRNGHHLEDVIFKT</sequence>
<dbReference type="AlphaFoldDB" id="A0A0A9XNZ7"/>
<name>A0A0A9XNZ7_LYGHE</name>
<reference evidence="3" key="3">
    <citation type="submission" date="2014-09" db="EMBL/GenBank/DDBJ databases">
        <authorList>
            <person name="Magalhaes I.L.F."/>
            <person name="Oliveira U."/>
            <person name="Santos F.R."/>
            <person name="Vidigal T.H.D.A."/>
            <person name="Brescovit A.D."/>
            <person name="Santos A.J."/>
        </authorList>
    </citation>
    <scope>NUCLEOTIDE SEQUENCE</scope>
</reference>
<evidence type="ECO:0000313" key="1">
    <source>
        <dbReference type="EMBL" id="JAG21659.1"/>
    </source>
</evidence>
<dbReference type="Gene3D" id="3.30.420.10">
    <property type="entry name" value="Ribonuclease H-like superfamily/Ribonuclease H"/>
    <property type="match status" value="1"/>
</dbReference>
<dbReference type="InterPro" id="IPR036397">
    <property type="entry name" value="RNaseH_sf"/>
</dbReference>
<dbReference type="PANTHER" id="PTHR47326">
    <property type="entry name" value="TRANSPOSABLE ELEMENT TC3 TRANSPOSASE-LIKE PROTEIN"/>
    <property type="match status" value="1"/>
</dbReference>
<evidence type="ECO:0000313" key="2">
    <source>
        <dbReference type="EMBL" id="JAG21662.1"/>
    </source>
</evidence>
<dbReference type="EMBL" id="GBRD01011131">
    <property type="protein sequence ID" value="JAG54693.1"/>
    <property type="molecule type" value="Transcribed_RNA"/>
</dbReference>
<proteinExistence type="predicted"/>
<dbReference type="EMBL" id="GBHO01021945">
    <property type="protein sequence ID" value="JAG21659.1"/>
    <property type="molecule type" value="Transcribed_RNA"/>
</dbReference>
<evidence type="ECO:0000313" key="3">
    <source>
        <dbReference type="EMBL" id="JAG54693.1"/>
    </source>
</evidence>
<dbReference type="PANTHER" id="PTHR47326:SF1">
    <property type="entry name" value="HTH PSQ-TYPE DOMAIN-CONTAINING PROTEIN"/>
    <property type="match status" value="1"/>
</dbReference>